<comment type="subcellular location">
    <subcellularLocation>
        <location evidence="1">Secreted</location>
    </subcellularLocation>
</comment>
<evidence type="ECO:0000256" key="2">
    <source>
        <dbReference type="ARBA" id="ARBA00022525"/>
    </source>
</evidence>
<evidence type="ECO:0000256" key="1">
    <source>
        <dbReference type="ARBA" id="ARBA00004613"/>
    </source>
</evidence>
<proteinExistence type="predicted"/>
<dbReference type="Proteomes" id="UP000751190">
    <property type="component" value="Unassembled WGS sequence"/>
</dbReference>
<keyword evidence="6" id="KW-0961">Cell wall biogenesis/degradation</keyword>
<reference evidence="10" key="1">
    <citation type="submission" date="2021-05" db="EMBL/GenBank/DDBJ databases">
        <title>The genome of the haptophyte Pavlova lutheri (Diacronema luteri, Pavlovales) - a model for lipid biosynthesis in eukaryotic algae.</title>
        <authorList>
            <person name="Hulatt C.J."/>
            <person name="Posewitz M.C."/>
        </authorList>
    </citation>
    <scope>NUCLEOTIDE SEQUENCE</scope>
    <source>
        <strain evidence="10">NIVA-4/92</strain>
    </source>
</reference>
<evidence type="ECO:0000256" key="4">
    <source>
        <dbReference type="ARBA" id="ARBA00022801"/>
    </source>
</evidence>
<dbReference type="GO" id="GO:0004338">
    <property type="term" value="F:glucan exo-1,3-beta-glucosidase activity"/>
    <property type="evidence" value="ECO:0007669"/>
    <property type="project" value="UniProtKB-EC"/>
</dbReference>
<dbReference type="GO" id="GO:0009986">
    <property type="term" value="C:cell surface"/>
    <property type="evidence" value="ECO:0007669"/>
    <property type="project" value="TreeGrafter"/>
</dbReference>
<evidence type="ECO:0000256" key="9">
    <source>
        <dbReference type="SAM" id="Phobius"/>
    </source>
</evidence>
<comment type="caution">
    <text evidence="10">The sequence shown here is derived from an EMBL/GenBank/DDBJ whole genome shotgun (WGS) entry which is preliminary data.</text>
</comment>
<dbReference type="OMA" id="HYKTWIT"/>
<evidence type="ECO:0000256" key="8">
    <source>
        <dbReference type="ARBA" id="ARBA00038929"/>
    </source>
</evidence>
<dbReference type="SUPFAM" id="SSF51445">
    <property type="entry name" value="(Trans)glycosidases"/>
    <property type="match status" value="1"/>
</dbReference>
<dbReference type="InterPro" id="IPR050386">
    <property type="entry name" value="Glycosyl_hydrolase_5"/>
</dbReference>
<dbReference type="PANTHER" id="PTHR31297:SF1">
    <property type="entry name" value="GLUCAN 1,3-BETA-GLUCOSIDASE I_II-RELATED"/>
    <property type="match status" value="1"/>
</dbReference>
<protein>
    <recommendedName>
        <fullName evidence="8">glucan 1,3-beta-glucosidase</fullName>
        <ecNumber evidence="8">3.2.1.58</ecNumber>
    </recommendedName>
</protein>
<comment type="catalytic activity">
    <reaction evidence="7">
        <text>Successive hydrolysis of beta-D-glucose units from the non-reducing ends of (1-&gt;3)-beta-D-glucans, releasing alpha-glucose.</text>
        <dbReference type="EC" id="3.2.1.58"/>
    </reaction>
</comment>
<keyword evidence="9" id="KW-0472">Membrane</keyword>
<name>A0A8J5XWP4_DIALT</name>
<evidence type="ECO:0000256" key="7">
    <source>
        <dbReference type="ARBA" id="ARBA00036824"/>
    </source>
</evidence>
<keyword evidence="9" id="KW-0812">Transmembrane</keyword>
<evidence type="ECO:0000256" key="3">
    <source>
        <dbReference type="ARBA" id="ARBA00022729"/>
    </source>
</evidence>
<dbReference type="AlphaFoldDB" id="A0A8J5XWP4"/>
<dbReference type="GO" id="GO:0009251">
    <property type="term" value="P:glucan catabolic process"/>
    <property type="evidence" value="ECO:0007669"/>
    <property type="project" value="TreeGrafter"/>
</dbReference>
<dbReference type="GO" id="GO:0005576">
    <property type="term" value="C:extracellular region"/>
    <property type="evidence" value="ECO:0007669"/>
    <property type="project" value="UniProtKB-SubCell"/>
</dbReference>
<keyword evidence="11" id="KW-1185">Reference proteome</keyword>
<keyword evidence="3" id="KW-0732">Signal</keyword>
<gene>
    <name evidence="10" type="ORF">KFE25_006507</name>
</gene>
<evidence type="ECO:0000313" key="11">
    <source>
        <dbReference type="Proteomes" id="UP000751190"/>
    </source>
</evidence>
<feature type="transmembrane region" description="Helical" evidence="9">
    <location>
        <begin position="23"/>
        <end position="43"/>
    </location>
</feature>
<keyword evidence="9" id="KW-1133">Transmembrane helix</keyword>
<accession>A0A8J5XWP4</accession>
<dbReference type="EMBL" id="JAGTXO010000002">
    <property type="protein sequence ID" value="KAG8470052.1"/>
    <property type="molecule type" value="Genomic_DNA"/>
</dbReference>
<dbReference type="GO" id="GO:0071555">
    <property type="term" value="P:cell wall organization"/>
    <property type="evidence" value="ECO:0007669"/>
    <property type="project" value="UniProtKB-KW"/>
</dbReference>
<dbReference type="EC" id="3.2.1.58" evidence="8"/>
<dbReference type="PANTHER" id="PTHR31297">
    <property type="entry name" value="GLUCAN ENDO-1,6-BETA-GLUCOSIDASE B"/>
    <property type="match status" value="1"/>
</dbReference>
<evidence type="ECO:0000256" key="6">
    <source>
        <dbReference type="ARBA" id="ARBA00023316"/>
    </source>
</evidence>
<dbReference type="Gene3D" id="3.20.20.80">
    <property type="entry name" value="Glycosidases"/>
    <property type="match status" value="1"/>
</dbReference>
<evidence type="ECO:0000256" key="5">
    <source>
        <dbReference type="ARBA" id="ARBA00023295"/>
    </source>
</evidence>
<keyword evidence="5" id="KW-0326">Glycosidase</keyword>
<sequence>MTLTQPLVAAADKTEEPGRHRRTAFACAACAILVLLVASAYRVATFLAARRPYPPAHTPSSELIRGVSLGGWLVLEAFITPSLFARANDMSRALGGGRPSCPGLIVDQWSLHACLGANRSLELLAPHWRGWVSRDDLHRLRASGINTVRVPLPYWLVDIQDGEPWVGQAQMADALRRALVWCVELGLKVFVDLHAAPGSQNGFDNSGRMGATEWQAADASGQLRNLGRTLEVWRRLIALLAHAAAEAGVATESMLSGVEVVNEAPWFDPNIDRDVLRAFIVDAYFELRAKLGDTVAIYFHDGFSPHAWSDFLQGARFVNVRLDRHEYQTFDAGEVRWPSSKHLRLACEQAFSIEQNIRTHRTVVGEFSLATNDCDPWLNGYGKGSRYEGTPPFDDHPAVGSCEPLRRADKFAPAYHAFLRRYAEAQMRSWDVGDGWIFWNFKTEGGCAPHFDYLLGVSEGYLPPLAGIYMEPAGGCPAHLRRTMVR</sequence>
<organism evidence="10 11">
    <name type="scientific">Diacronema lutheri</name>
    <name type="common">Unicellular marine alga</name>
    <name type="synonym">Monochrysis lutheri</name>
    <dbReference type="NCBI Taxonomy" id="2081491"/>
    <lineage>
        <taxon>Eukaryota</taxon>
        <taxon>Haptista</taxon>
        <taxon>Haptophyta</taxon>
        <taxon>Pavlovophyceae</taxon>
        <taxon>Pavlovales</taxon>
        <taxon>Pavlovaceae</taxon>
        <taxon>Diacronema</taxon>
    </lineage>
</organism>
<dbReference type="InterPro" id="IPR017853">
    <property type="entry name" value="GH"/>
</dbReference>
<keyword evidence="2" id="KW-0964">Secreted</keyword>
<evidence type="ECO:0000313" key="10">
    <source>
        <dbReference type="EMBL" id="KAG8470052.1"/>
    </source>
</evidence>
<keyword evidence="4" id="KW-0378">Hydrolase</keyword>
<dbReference type="OrthoDB" id="62120at2759"/>